<dbReference type="EMBL" id="JANJYI010000008">
    <property type="protein sequence ID" value="KAK2640029.1"/>
    <property type="molecule type" value="Genomic_DNA"/>
</dbReference>
<dbReference type="Proteomes" id="UP001280121">
    <property type="component" value="Unassembled WGS sequence"/>
</dbReference>
<dbReference type="PANTHER" id="PTHR36766">
    <property type="entry name" value="PLANT BROAD-SPECTRUM MILDEW RESISTANCE PROTEIN RPW8"/>
    <property type="match status" value="1"/>
</dbReference>
<dbReference type="PANTHER" id="PTHR36766:SF40">
    <property type="entry name" value="DISEASE RESISTANCE PROTEIN RGA3"/>
    <property type="match status" value="1"/>
</dbReference>
<accession>A0AAD9TPU4</accession>
<keyword evidence="1" id="KW-0611">Plant defense</keyword>
<dbReference type="SUPFAM" id="SSF52058">
    <property type="entry name" value="L domain-like"/>
    <property type="match status" value="1"/>
</dbReference>
<dbReference type="GO" id="GO:0006952">
    <property type="term" value="P:defense response"/>
    <property type="evidence" value="ECO:0007669"/>
    <property type="project" value="UniProtKB-KW"/>
</dbReference>
<proteinExistence type="predicted"/>
<evidence type="ECO:0000313" key="2">
    <source>
        <dbReference type="EMBL" id="KAK2640029.1"/>
    </source>
</evidence>
<dbReference type="AlphaFoldDB" id="A0AAD9TPU4"/>
<comment type="caution">
    <text evidence="2">The sequence shown here is derived from an EMBL/GenBank/DDBJ whole genome shotgun (WGS) entry which is preliminary data.</text>
</comment>
<dbReference type="InterPro" id="IPR032675">
    <property type="entry name" value="LRR_dom_sf"/>
</dbReference>
<name>A0AAD9TPU4_9ROSI</name>
<organism evidence="2 3">
    <name type="scientific">Dipteronia dyeriana</name>
    <dbReference type="NCBI Taxonomy" id="168575"/>
    <lineage>
        <taxon>Eukaryota</taxon>
        <taxon>Viridiplantae</taxon>
        <taxon>Streptophyta</taxon>
        <taxon>Embryophyta</taxon>
        <taxon>Tracheophyta</taxon>
        <taxon>Spermatophyta</taxon>
        <taxon>Magnoliopsida</taxon>
        <taxon>eudicotyledons</taxon>
        <taxon>Gunneridae</taxon>
        <taxon>Pentapetalae</taxon>
        <taxon>rosids</taxon>
        <taxon>malvids</taxon>
        <taxon>Sapindales</taxon>
        <taxon>Sapindaceae</taxon>
        <taxon>Hippocastanoideae</taxon>
        <taxon>Acereae</taxon>
        <taxon>Dipteronia</taxon>
    </lineage>
</organism>
<gene>
    <name evidence="2" type="ORF">Ddye_027824</name>
</gene>
<keyword evidence="3" id="KW-1185">Reference proteome</keyword>
<protein>
    <submittedName>
        <fullName evidence="2">Uncharacterized protein</fullName>
    </submittedName>
</protein>
<dbReference type="Gene3D" id="3.80.10.10">
    <property type="entry name" value="Ribonuclease Inhibitor"/>
    <property type="match status" value="2"/>
</dbReference>
<evidence type="ECO:0000256" key="1">
    <source>
        <dbReference type="ARBA" id="ARBA00022821"/>
    </source>
</evidence>
<evidence type="ECO:0000313" key="3">
    <source>
        <dbReference type="Proteomes" id="UP001280121"/>
    </source>
</evidence>
<sequence>MTEHPPSSSKVRKLNPALFTGLSPTAVEFNVSMKKKIKKTNRYLEVLCKEITELGLNNIPGRSSTADYQRPFSASVPTESTIYGRDEDKAKILDMVFSDEPTDANFSCPSLTCLSSRVELLAVIKHLEISGCPKLVTLSSSGQLPETLQHLNVVDCPKLVSIAESFHSNMSLEYIKIWRCKKLKLIPGNLNSLSCLRDIYLWDCPSLVSFPEGGLPDTNLRLFSIDKCRQLRALPQHMHRLNSLRELELRQCPSITSIEEEGLPTSLTSLSIADVSIYRPLIEWGLHKLTSLKNLEIRGCVYAESFPQEETGLALPTSVTGLTIARFPKLKYLSSTGLQNLSSLEYLSIRSTSLNSQMQYINNEIAVVKVSDDLLNSQEFALNGGPNLNTGTLAALRPPAFVFFVNDAKLFSETYRVTGNVKMLGVFWAAYRTLASLARRDRKSALPATT</sequence>
<reference evidence="2" key="1">
    <citation type="journal article" date="2023" name="Plant J.">
        <title>Genome sequences and population genomics provide insights into the demographic history, inbreeding, and mutation load of two 'living fossil' tree species of Dipteronia.</title>
        <authorList>
            <person name="Feng Y."/>
            <person name="Comes H.P."/>
            <person name="Chen J."/>
            <person name="Zhu S."/>
            <person name="Lu R."/>
            <person name="Zhang X."/>
            <person name="Li P."/>
            <person name="Qiu J."/>
            <person name="Olsen K.M."/>
            <person name="Qiu Y."/>
        </authorList>
    </citation>
    <scope>NUCLEOTIDE SEQUENCE</scope>
    <source>
        <strain evidence="2">KIB01</strain>
    </source>
</reference>